<protein>
    <submittedName>
        <fullName evidence="1">Uncharacterized protein</fullName>
    </submittedName>
</protein>
<evidence type="ECO:0000313" key="1">
    <source>
        <dbReference type="EMBL" id="PAV86003.1"/>
    </source>
</evidence>
<accession>A0A2A2LIE5</accession>
<proteinExistence type="predicted"/>
<organism evidence="1 2">
    <name type="scientific">Diploscapter pachys</name>
    <dbReference type="NCBI Taxonomy" id="2018661"/>
    <lineage>
        <taxon>Eukaryota</taxon>
        <taxon>Metazoa</taxon>
        <taxon>Ecdysozoa</taxon>
        <taxon>Nematoda</taxon>
        <taxon>Chromadorea</taxon>
        <taxon>Rhabditida</taxon>
        <taxon>Rhabditina</taxon>
        <taxon>Rhabditomorpha</taxon>
        <taxon>Rhabditoidea</taxon>
        <taxon>Rhabditidae</taxon>
        <taxon>Diploscapter</taxon>
    </lineage>
</organism>
<reference evidence="1 2" key="1">
    <citation type="journal article" date="2017" name="Curr. Biol.">
        <title>Genome architecture and evolution of a unichromosomal asexual nematode.</title>
        <authorList>
            <person name="Fradin H."/>
            <person name="Zegar C."/>
            <person name="Gutwein M."/>
            <person name="Lucas J."/>
            <person name="Kovtun M."/>
            <person name="Corcoran D."/>
            <person name="Baugh L.R."/>
            <person name="Kiontke K."/>
            <person name="Gunsalus K."/>
            <person name="Fitch D.H."/>
            <person name="Piano F."/>
        </authorList>
    </citation>
    <scope>NUCLEOTIDE SEQUENCE [LARGE SCALE GENOMIC DNA]</scope>
    <source>
        <strain evidence="1">PF1309</strain>
    </source>
</reference>
<dbReference type="Proteomes" id="UP000218231">
    <property type="component" value="Unassembled WGS sequence"/>
</dbReference>
<dbReference type="EMBL" id="LIAE01006709">
    <property type="protein sequence ID" value="PAV86003.1"/>
    <property type="molecule type" value="Genomic_DNA"/>
</dbReference>
<sequence length="67" mass="7719">MKRVLRRMTNSPNVAQLLAAAKKHDYSYVLHGDSLNHLLRRINRSLGQELSDRRNSKPTRSAFDSIN</sequence>
<comment type="caution">
    <text evidence="1">The sequence shown here is derived from an EMBL/GenBank/DDBJ whole genome shotgun (WGS) entry which is preliminary data.</text>
</comment>
<name>A0A2A2LIE5_9BILA</name>
<evidence type="ECO:0000313" key="2">
    <source>
        <dbReference type="Proteomes" id="UP000218231"/>
    </source>
</evidence>
<dbReference type="AlphaFoldDB" id="A0A2A2LIE5"/>
<keyword evidence="2" id="KW-1185">Reference proteome</keyword>
<gene>
    <name evidence="1" type="ORF">WR25_17590</name>
</gene>